<feature type="domain" description="DSBA-like thioredoxin" evidence="3">
    <location>
        <begin position="5"/>
        <end position="197"/>
    </location>
</feature>
<dbReference type="PIRSF" id="PIRSF006386">
    <property type="entry name" value="HCCAis_GSTk"/>
    <property type="match status" value="1"/>
</dbReference>
<dbReference type="InterPro" id="IPR051924">
    <property type="entry name" value="GST_Kappa/NadH"/>
</dbReference>
<reference evidence="4 5" key="1">
    <citation type="submission" date="2017-07" db="EMBL/GenBank/DDBJ databases">
        <title>Draft Genome Sequences of Select Purple Nonsulfur Bacteria.</title>
        <authorList>
            <person name="Lasarre B."/>
            <person name="Mckinlay J.B."/>
        </authorList>
    </citation>
    <scope>NUCLEOTIDE SEQUENCE [LARGE SCALE GENOMIC DNA]</scope>
    <source>
        <strain evidence="4 5">DSM 11290</strain>
    </source>
</reference>
<dbReference type="InterPro" id="IPR014440">
    <property type="entry name" value="HCCAis_GSTk"/>
</dbReference>
<dbReference type="Pfam" id="PF01323">
    <property type="entry name" value="DSBA"/>
    <property type="match status" value="1"/>
</dbReference>
<dbReference type="EC" id="5.99.1.4" evidence="1"/>
<feature type="active site" description="Nucleophile" evidence="2">
    <location>
        <position position="14"/>
    </location>
</feature>
<name>A0A327JMT3_9HYPH</name>
<accession>A0A327JMT3</accession>
<organism evidence="4 5">
    <name type="scientific">Rhodobium orientis</name>
    <dbReference type="NCBI Taxonomy" id="34017"/>
    <lineage>
        <taxon>Bacteria</taxon>
        <taxon>Pseudomonadati</taxon>
        <taxon>Pseudomonadota</taxon>
        <taxon>Alphaproteobacteria</taxon>
        <taxon>Hyphomicrobiales</taxon>
        <taxon>Rhodobiaceae</taxon>
        <taxon>Rhodobium</taxon>
    </lineage>
</organism>
<dbReference type="RefSeq" id="WP_111434316.1">
    <property type="nucleotide sequence ID" value="NZ_JACIGG010000021.1"/>
</dbReference>
<proteinExistence type="inferred from homology"/>
<evidence type="ECO:0000256" key="1">
    <source>
        <dbReference type="PIRNR" id="PIRNR006386"/>
    </source>
</evidence>
<evidence type="ECO:0000256" key="2">
    <source>
        <dbReference type="PIRSR" id="PIRSR006386-1"/>
    </source>
</evidence>
<sequence length="206" mass="22980">MSEITVDYFYTHGSPWAYLGHDHFVEMAARHGVKVRYRPVFLGPVFEATGGLPLPKRHPARRHYRLIELQRWRDKRALPLNLQPAFANPAPTLADCAAIAIQEAGESPADFSHRAFRAMWAYDKDVADEHVVEGMLADAGHDAHALLTAAKSDAVKAIYEQNQADGIALEIIGSPCYVLRGEPFWGQDRLDLLEEAIVSGRHPYAP</sequence>
<dbReference type="InterPro" id="IPR044087">
    <property type="entry name" value="NahD-like"/>
</dbReference>
<keyword evidence="5" id="KW-1185">Reference proteome</keyword>
<evidence type="ECO:0000259" key="3">
    <source>
        <dbReference type="Pfam" id="PF01323"/>
    </source>
</evidence>
<dbReference type="GO" id="GO:0018845">
    <property type="term" value="F:2-hydroxychromene-2-carboxylate isomerase activity"/>
    <property type="evidence" value="ECO:0007669"/>
    <property type="project" value="UniProtKB-UniRule"/>
</dbReference>
<dbReference type="SUPFAM" id="SSF52833">
    <property type="entry name" value="Thioredoxin-like"/>
    <property type="match status" value="1"/>
</dbReference>
<dbReference type="GO" id="GO:0004364">
    <property type="term" value="F:glutathione transferase activity"/>
    <property type="evidence" value="ECO:0007669"/>
    <property type="project" value="TreeGrafter"/>
</dbReference>
<dbReference type="GO" id="GO:0006749">
    <property type="term" value="P:glutathione metabolic process"/>
    <property type="evidence" value="ECO:0007669"/>
    <property type="project" value="TreeGrafter"/>
</dbReference>
<dbReference type="OrthoDB" id="5244108at2"/>
<dbReference type="Gene3D" id="3.40.30.10">
    <property type="entry name" value="Glutaredoxin"/>
    <property type="match status" value="1"/>
</dbReference>
<dbReference type="Proteomes" id="UP000249299">
    <property type="component" value="Unassembled WGS sequence"/>
</dbReference>
<dbReference type="PANTHER" id="PTHR42943">
    <property type="entry name" value="GLUTATHIONE S-TRANSFERASE KAPPA"/>
    <property type="match status" value="1"/>
</dbReference>
<dbReference type="GO" id="GO:1901170">
    <property type="term" value="P:naphthalene catabolic process"/>
    <property type="evidence" value="ECO:0007669"/>
    <property type="project" value="InterPro"/>
</dbReference>
<evidence type="ECO:0000313" key="5">
    <source>
        <dbReference type="Proteomes" id="UP000249299"/>
    </source>
</evidence>
<dbReference type="GO" id="GO:0004602">
    <property type="term" value="F:glutathione peroxidase activity"/>
    <property type="evidence" value="ECO:0007669"/>
    <property type="project" value="TreeGrafter"/>
</dbReference>
<dbReference type="CDD" id="cd03022">
    <property type="entry name" value="DsbA_HCCA_Iso"/>
    <property type="match status" value="1"/>
</dbReference>
<dbReference type="PANTHER" id="PTHR42943:SF13">
    <property type="entry name" value="GLUTATHIONE S-TRANSFERASE KAPPA-RELATED"/>
    <property type="match status" value="1"/>
</dbReference>
<dbReference type="EMBL" id="NPEV01000019">
    <property type="protein sequence ID" value="RAI27361.1"/>
    <property type="molecule type" value="Genomic_DNA"/>
</dbReference>
<protein>
    <recommendedName>
        <fullName evidence="1">2-hydroxychromene-2-carboxylate isomerase</fullName>
        <ecNumber evidence="1">5.99.1.4</ecNumber>
    </recommendedName>
</protein>
<dbReference type="InterPro" id="IPR036249">
    <property type="entry name" value="Thioredoxin-like_sf"/>
</dbReference>
<comment type="catalytic activity">
    <reaction evidence="1">
        <text>2-hydroxychromene-2-carboxylate = (3E)-4-(2-hydroxyphenyl)-2-oxobut-3-enoate</text>
        <dbReference type="Rhea" id="RHEA:27401"/>
        <dbReference type="ChEBI" id="CHEBI:59350"/>
        <dbReference type="ChEBI" id="CHEBI:59353"/>
        <dbReference type="EC" id="5.99.1.4"/>
    </reaction>
</comment>
<dbReference type="InterPro" id="IPR001853">
    <property type="entry name" value="DSBA-like_thioredoxin_dom"/>
</dbReference>
<evidence type="ECO:0000313" key="4">
    <source>
        <dbReference type="EMBL" id="RAI27361.1"/>
    </source>
</evidence>
<comment type="similarity">
    <text evidence="1">Belongs to the GST superfamily. NadH family.</text>
</comment>
<comment type="caution">
    <text evidence="4">The sequence shown here is derived from an EMBL/GenBank/DDBJ whole genome shotgun (WGS) entry which is preliminary data.</text>
</comment>
<gene>
    <name evidence="4" type="ORF">CH339_10510</name>
</gene>
<dbReference type="AlphaFoldDB" id="A0A327JMT3"/>
<keyword evidence="1" id="KW-0413">Isomerase</keyword>